<feature type="region of interest" description="Disordered" evidence="1">
    <location>
        <begin position="219"/>
        <end position="246"/>
    </location>
</feature>
<gene>
    <name evidence="2" type="ORF">IM811_013423</name>
</gene>
<evidence type="ECO:0000313" key="3">
    <source>
        <dbReference type="Proteomes" id="UP000616885"/>
    </source>
</evidence>
<dbReference type="AlphaFoldDB" id="A0A8H7TP32"/>
<dbReference type="EMBL" id="JADCTT010000005">
    <property type="protein sequence ID" value="KAF9751629.1"/>
    <property type="molecule type" value="Genomic_DNA"/>
</dbReference>
<evidence type="ECO:0000313" key="2">
    <source>
        <dbReference type="EMBL" id="KAF9751629.1"/>
    </source>
</evidence>
<feature type="compositionally biased region" description="Low complexity" evidence="1">
    <location>
        <begin position="29"/>
        <end position="45"/>
    </location>
</feature>
<reference evidence="2" key="1">
    <citation type="submission" date="2020-10" db="EMBL/GenBank/DDBJ databases">
        <title>High-Quality Genome Resource of Clonostachys rosea strain S41 by Oxford Nanopore Long-Read Sequencing.</title>
        <authorList>
            <person name="Wang H."/>
        </authorList>
    </citation>
    <scope>NUCLEOTIDE SEQUENCE</scope>
    <source>
        <strain evidence="2">S41</strain>
    </source>
</reference>
<evidence type="ECO:0000256" key="1">
    <source>
        <dbReference type="SAM" id="MobiDB-lite"/>
    </source>
</evidence>
<dbReference type="Proteomes" id="UP000616885">
    <property type="component" value="Unassembled WGS sequence"/>
</dbReference>
<protein>
    <submittedName>
        <fullName evidence="2">Uncharacterized protein</fullName>
    </submittedName>
</protein>
<comment type="caution">
    <text evidence="2">The sequence shown here is derived from an EMBL/GenBank/DDBJ whole genome shotgun (WGS) entry which is preliminary data.</text>
</comment>
<accession>A0A8H7TP32</accession>
<feature type="region of interest" description="Disordered" evidence="1">
    <location>
        <begin position="1"/>
        <end position="79"/>
    </location>
</feature>
<organism evidence="2 3">
    <name type="scientific">Bionectria ochroleuca</name>
    <name type="common">Gliocladium roseum</name>
    <dbReference type="NCBI Taxonomy" id="29856"/>
    <lineage>
        <taxon>Eukaryota</taxon>
        <taxon>Fungi</taxon>
        <taxon>Dikarya</taxon>
        <taxon>Ascomycota</taxon>
        <taxon>Pezizomycotina</taxon>
        <taxon>Sordariomycetes</taxon>
        <taxon>Hypocreomycetidae</taxon>
        <taxon>Hypocreales</taxon>
        <taxon>Bionectriaceae</taxon>
        <taxon>Clonostachys</taxon>
    </lineage>
</organism>
<proteinExistence type="predicted"/>
<feature type="compositionally biased region" description="Basic residues" evidence="1">
    <location>
        <begin position="237"/>
        <end position="246"/>
    </location>
</feature>
<name>A0A8H7TP32_BIOOC</name>
<sequence>MTMTMDAQQRFGPTMNLEYPHHSQAPTFSNPWSSSSSTSQPAPSSGLFGASQQPPPLNPNLMAGKPPPGRAGSSLGSYATMPVTTSADLLGMNRLPTTAPYADASYTTSAGPVAGQFPTSSAPYDALGYAPAPVRPTQFSLVPDADRKYSSLQQQHADERRGFADALDASHGMLAMSQETPATSMEAAMIDRRLTRTDSHQRIQPAPLFPAPATLAPTMATLSPTTRPPVQMSNRSTRGRSHVPTG</sequence>